<gene>
    <name evidence="2" type="ORF">PT974_03133</name>
</gene>
<feature type="signal peptide" evidence="1">
    <location>
        <begin position="1"/>
        <end position="17"/>
    </location>
</feature>
<reference evidence="2 3" key="1">
    <citation type="submission" date="2024-01" db="EMBL/GenBank/DDBJ databases">
        <title>Complete genome of Cladobotryum mycophilum ATHUM6906.</title>
        <authorList>
            <person name="Christinaki A.C."/>
            <person name="Myridakis A.I."/>
            <person name="Kouvelis V.N."/>
        </authorList>
    </citation>
    <scope>NUCLEOTIDE SEQUENCE [LARGE SCALE GENOMIC DNA]</scope>
    <source>
        <strain evidence="2 3">ATHUM6906</strain>
    </source>
</reference>
<dbReference type="EMBL" id="JAVFKD010000004">
    <property type="protein sequence ID" value="KAK5994750.1"/>
    <property type="molecule type" value="Genomic_DNA"/>
</dbReference>
<protein>
    <submittedName>
        <fullName evidence="2">Uncharacterized protein</fullName>
    </submittedName>
</protein>
<evidence type="ECO:0000313" key="3">
    <source>
        <dbReference type="Proteomes" id="UP001338125"/>
    </source>
</evidence>
<keyword evidence="3" id="KW-1185">Reference proteome</keyword>
<evidence type="ECO:0000313" key="2">
    <source>
        <dbReference type="EMBL" id="KAK5994750.1"/>
    </source>
</evidence>
<dbReference type="Proteomes" id="UP001338125">
    <property type="component" value="Unassembled WGS sequence"/>
</dbReference>
<comment type="caution">
    <text evidence="2">The sequence shown here is derived from an EMBL/GenBank/DDBJ whole genome shotgun (WGS) entry which is preliminary data.</text>
</comment>
<name>A0ABR0SRF7_9HYPO</name>
<organism evidence="2 3">
    <name type="scientific">Cladobotryum mycophilum</name>
    <dbReference type="NCBI Taxonomy" id="491253"/>
    <lineage>
        <taxon>Eukaryota</taxon>
        <taxon>Fungi</taxon>
        <taxon>Dikarya</taxon>
        <taxon>Ascomycota</taxon>
        <taxon>Pezizomycotina</taxon>
        <taxon>Sordariomycetes</taxon>
        <taxon>Hypocreomycetidae</taxon>
        <taxon>Hypocreales</taxon>
        <taxon>Hypocreaceae</taxon>
        <taxon>Cladobotryum</taxon>
    </lineage>
</organism>
<keyword evidence="1" id="KW-0732">Signal</keyword>
<accession>A0ABR0SRF7</accession>
<sequence length="103" mass="10872">MKFTTAITLTLATFAMATPMPDEDFSVDARADILEARKSCSSTRASTDICGGKKLQKQNSWHNCNNSGGKCCATNADGSGGMDISKGLGREDCGYCFSAKCKA</sequence>
<feature type="chain" id="PRO_5046065778" evidence="1">
    <location>
        <begin position="18"/>
        <end position="103"/>
    </location>
</feature>
<evidence type="ECO:0000256" key="1">
    <source>
        <dbReference type="SAM" id="SignalP"/>
    </source>
</evidence>
<proteinExistence type="predicted"/>